<evidence type="ECO:0000313" key="2">
    <source>
        <dbReference type="Proteomes" id="UP001183410"/>
    </source>
</evidence>
<comment type="caution">
    <text evidence="1">The sequence shown here is derived from an EMBL/GenBank/DDBJ whole genome shotgun (WGS) entry which is preliminary data.</text>
</comment>
<dbReference type="RefSeq" id="WP_311670665.1">
    <property type="nucleotide sequence ID" value="NZ_JAVREO010000029.1"/>
</dbReference>
<dbReference type="Proteomes" id="UP001183410">
    <property type="component" value="Unassembled WGS sequence"/>
</dbReference>
<protein>
    <submittedName>
        <fullName evidence="1">Uncharacterized protein</fullName>
    </submittedName>
</protein>
<evidence type="ECO:0000313" key="1">
    <source>
        <dbReference type="EMBL" id="MDT0270600.1"/>
    </source>
</evidence>
<dbReference type="EMBL" id="JAVREO010000029">
    <property type="protein sequence ID" value="MDT0270600.1"/>
    <property type="molecule type" value="Genomic_DNA"/>
</dbReference>
<name>A0ABU2K024_9ACTN</name>
<organism evidence="1 2">
    <name type="scientific">Streptomyces chisholmiae</name>
    <dbReference type="NCBI Taxonomy" id="3075540"/>
    <lineage>
        <taxon>Bacteria</taxon>
        <taxon>Bacillati</taxon>
        <taxon>Actinomycetota</taxon>
        <taxon>Actinomycetes</taxon>
        <taxon>Kitasatosporales</taxon>
        <taxon>Streptomycetaceae</taxon>
        <taxon>Streptomyces</taxon>
    </lineage>
</organism>
<reference evidence="2" key="1">
    <citation type="submission" date="2023-07" db="EMBL/GenBank/DDBJ databases">
        <title>30 novel species of actinomycetes from the DSMZ collection.</title>
        <authorList>
            <person name="Nouioui I."/>
        </authorList>
    </citation>
    <scope>NUCLEOTIDE SEQUENCE [LARGE SCALE GENOMIC DNA]</scope>
    <source>
        <strain evidence="2">DSM 44915</strain>
    </source>
</reference>
<keyword evidence="2" id="KW-1185">Reference proteome</keyword>
<gene>
    <name evidence="1" type="ORF">RM844_30440</name>
</gene>
<sequence>MTTVTLHGGPCDGEQLDLSAVPEEERAGGVALPSPGCVYPGGRAIYEPDAAGRWQWLRDVP</sequence>
<accession>A0ABU2K024</accession>
<proteinExistence type="predicted"/>